<dbReference type="EMBL" id="CP000621">
    <property type="protein sequence ID" value="ABO60555.1"/>
    <property type="molecule type" value="Genomic_DNA"/>
</dbReference>
<keyword evidence="1" id="KW-0614">Plasmid</keyword>
<dbReference type="KEGG" id="bvi:Bcep1808_7685"/>
<reference evidence="1 2" key="1">
    <citation type="submission" date="2007-03" db="EMBL/GenBank/DDBJ databases">
        <title>Complete sequence of plasmid pBVIE05 of Burkholderia vietnamiensis G4.</title>
        <authorList>
            <consortium name="US DOE Joint Genome Institute"/>
            <person name="Copeland A."/>
            <person name="Lucas S."/>
            <person name="Lapidus A."/>
            <person name="Barry K."/>
            <person name="Detter J.C."/>
            <person name="Glavina del Rio T."/>
            <person name="Hammon N."/>
            <person name="Israni S."/>
            <person name="Dalin E."/>
            <person name="Tice H."/>
            <person name="Pitluck S."/>
            <person name="Chain P."/>
            <person name="Malfatti S."/>
            <person name="Shin M."/>
            <person name="Vergez L."/>
            <person name="Schmutz J."/>
            <person name="Larimer F."/>
            <person name="Land M."/>
            <person name="Hauser L."/>
            <person name="Kyrpides N."/>
            <person name="Tiedje J."/>
            <person name="Richardson P."/>
        </authorList>
    </citation>
    <scope>NUCLEOTIDE SEQUENCE [LARGE SCALE GENOMIC DNA]</scope>
    <source>
        <strain evidence="2">G4 / LMG 22486</strain>
        <plasmid evidence="1 2">pBVIE05</plasmid>
    </source>
</reference>
<organism evidence="1 2">
    <name type="scientific">Burkholderia vietnamiensis (strain G4 / LMG 22486)</name>
    <name type="common">Burkholderia cepacia (strain R1808)</name>
    <dbReference type="NCBI Taxonomy" id="269482"/>
    <lineage>
        <taxon>Bacteria</taxon>
        <taxon>Pseudomonadati</taxon>
        <taxon>Pseudomonadota</taxon>
        <taxon>Betaproteobacteria</taxon>
        <taxon>Burkholderiales</taxon>
        <taxon>Burkholderiaceae</taxon>
        <taxon>Burkholderia</taxon>
        <taxon>Burkholderia cepacia complex</taxon>
    </lineage>
</organism>
<dbReference type="Proteomes" id="UP000002287">
    <property type="component" value="Plasmid pBVIE05"/>
</dbReference>
<dbReference type="InterPro" id="IPR019701">
    <property type="entry name" value="Phage_P22_NinX"/>
</dbReference>
<dbReference type="AlphaFoldDB" id="A4JWA2"/>
<gene>
    <name evidence="1" type="ordered locus">Bcep1808_7685</name>
</gene>
<geneLocation type="plasmid" evidence="1 2">
    <name>pBVIE05</name>
</geneLocation>
<dbReference type="HOGENOM" id="CLU_117618_0_0_4"/>
<evidence type="ECO:0000313" key="2">
    <source>
        <dbReference type="Proteomes" id="UP000002287"/>
    </source>
</evidence>
<name>A4JWA2_BURVG</name>
<accession>A4JWA2</accession>
<evidence type="ECO:0000313" key="1">
    <source>
        <dbReference type="EMBL" id="ABO60555.1"/>
    </source>
</evidence>
<proteinExistence type="predicted"/>
<sequence>MKVSEMSGASLNYWVARAEGVDHAIATRDAMNYRPSEVWSQGGPIIDRERITVNAWQDGSGEWTADVERATGPIAAYGGKTALIAAMRAYVASKFGEEVPDAGI</sequence>
<evidence type="ECO:0008006" key="3">
    <source>
        <dbReference type="Google" id="ProtNLM"/>
    </source>
</evidence>
<dbReference type="Pfam" id="PF10765">
    <property type="entry name" value="Phage_P22_NinX"/>
    <property type="match status" value="1"/>
</dbReference>
<protein>
    <recommendedName>
        <fullName evidence="3">DUF2591 domain-containing protein</fullName>
    </recommendedName>
</protein>